<dbReference type="PANTHER" id="PTHR31901:SF9">
    <property type="entry name" value="GH3 DOMAIN-CONTAINING PROTEIN"/>
    <property type="match status" value="1"/>
</dbReference>
<dbReference type="InterPro" id="IPR055377">
    <property type="entry name" value="GH3_M"/>
</dbReference>
<dbReference type="EMBL" id="QWDE01000001">
    <property type="protein sequence ID" value="RFZ84877.1"/>
    <property type="molecule type" value="Genomic_DNA"/>
</dbReference>
<dbReference type="GO" id="GO:0016881">
    <property type="term" value="F:acid-amino acid ligase activity"/>
    <property type="evidence" value="ECO:0007669"/>
    <property type="project" value="TreeGrafter"/>
</dbReference>
<feature type="domain" description="GH3 C-terminal" evidence="2">
    <location>
        <begin position="376"/>
        <end position="489"/>
    </location>
</feature>
<evidence type="ECO:0000259" key="1">
    <source>
        <dbReference type="Pfam" id="PF23571"/>
    </source>
</evidence>
<gene>
    <name evidence="3" type="ORF">DYU05_04530</name>
</gene>
<accession>A0A3E2NV95</accession>
<dbReference type="AlphaFoldDB" id="A0A3E2NV95"/>
<feature type="domain" description="GH3 middle" evidence="1">
    <location>
        <begin position="292"/>
        <end position="358"/>
    </location>
</feature>
<evidence type="ECO:0000313" key="3">
    <source>
        <dbReference type="EMBL" id="RFZ84877.1"/>
    </source>
</evidence>
<dbReference type="OrthoDB" id="5678283at2"/>
<dbReference type="InterPro" id="IPR055378">
    <property type="entry name" value="GH3_C"/>
</dbReference>
<dbReference type="InterPro" id="IPR004993">
    <property type="entry name" value="GH3"/>
</dbReference>
<dbReference type="Pfam" id="PF23572">
    <property type="entry name" value="GH3_C"/>
    <property type="match status" value="1"/>
</dbReference>
<dbReference type="Proteomes" id="UP000260823">
    <property type="component" value="Unassembled WGS sequence"/>
</dbReference>
<dbReference type="Pfam" id="PF03321">
    <property type="entry name" value="GH3"/>
    <property type="match status" value="1"/>
</dbReference>
<sequence>MGLKASLSKVFAWWVNRELNHIRQNGVSLQQKTFSDLIFAAKNTIFGKDHDFSSIESYEDFKKKVPVRDYEELRLYIDRVVQGEKDVMWPGKPAYLAKTSGTTSGVKYIPISKESMPEHIKAARNALLSYIHETGNAEFVGGKMIFLQGSPVLAEKAGIQTGRLSGIVAHHVPGYLQKNRLPSYNTNSIEDWEEKVDAIVQETQNEDMRLISGIPPWCQMYFDKLSAVNGGKKIKDIFPNFKLYVHGGVNFEPYRARMEETIGFGIDSIETYPASEGFIAFQDTRTEKGLLLMVDAGIFYEFIPSEEYYNEDPIRINLKDVELDKNYALILNTSAGLWGYSLGDTVKFVSKNPYRIVVTGRIKHYISAFGEHVIGEEVEQALMSVAAEEGVDVIEFTIAPQVTPASGELPFHEWFVEFGKEPNNLADFALKVDKALQKKNIYYTDLIEGNILRPLVVNSLKKDAFINYMRGQGKLGGQNKVPRLSNDRKIADELKQYVVNQTR</sequence>
<comment type="caution">
    <text evidence="3">The sequence shown here is derived from an EMBL/GenBank/DDBJ whole genome shotgun (WGS) entry which is preliminary data.</text>
</comment>
<dbReference type="PANTHER" id="PTHR31901">
    <property type="entry name" value="GH3 DOMAIN-CONTAINING PROTEIN"/>
    <property type="match status" value="1"/>
</dbReference>
<protein>
    <recommendedName>
        <fullName evidence="5">GH3 auxin-responsive promoter family protein</fullName>
    </recommendedName>
</protein>
<dbReference type="GO" id="GO:0005737">
    <property type="term" value="C:cytoplasm"/>
    <property type="evidence" value="ECO:0007669"/>
    <property type="project" value="TreeGrafter"/>
</dbReference>
<organism evidence="3 4">
    <name type="scientific">Mucilaginibacter terrenus</name>
    <dbReference type="NCBI Taxonomy" id="2482727"/>
    <lineage>
        <taxon>Bacteria</taxon>
        <taxon>Pseudomonadati</taxon>
        <taxon>Bacteroidota</taxon>
        <taxon>Sphingobacteriia</taxon>
        <taxon>Sphingobacteriales</taxon>
        <taxon>Sphingobacteriaceae</taxon>
        <taxon>Mucilaginibacter</taxon>
    </lineage>
</organism>
<keyword evidence="4" id="KW-1185">Reference proteome</keyword>
<dbReference type="RefSeq" id="WP_117381779.1">
    <property type="nucleotide sequence ID" value="NZ_QWDE01000001.1"/>
</dbReference>
<dbReference type="Pfam" id="PF23571">
    <property type="entry name" value="GH3_M"/>
    <property type="match status" value="1"/>
</dbReference>
<evidence type="ECO:0008006" key="5">
    <source>
        <dbReference type="Google" id="ProtNLM"/>
    </source>
</evidence>
<proteinExistence type="predicted"/>
<reference evidence="3 4" key="1">
    <citation type="submission" date="2018-08" db="EMBL/GenBank/DDBJ databases">
        <title>Mucilaginibacter terrae sp. nov., isolated from manganese diggings.</title>
        <authorList>
            <person name="Huang Y."/>
            <person name="Zhou Z."/>
        </authorList>
    </citation>
    <scope>NUCLEOTIDE SEQUENCE [LARGE SCALE GENOMIC DNA]</scope>
    <source>
        <strain evidence="3 4">ZH6</strain>
    </source>
</reference>
<dbReference type="SUPFAM" id="SSF56801">
    <property type="entry name" value="Acetyl-CoA synthetase-like"/>
    <property type="match status" value="1"/>
</dbReference>
<name>A0A3E2NV95_9SPHI</name>
<evidence type="ECO:0000259" key="2">
    <source>
        <dbReference type="Pfam" id="PF23572"/>
    </source>
</evidence>
<evidence type="ECO:0000313" key="4">
    <source>
        <dbReference type="Proteomes" id="UP000260823"/>
    </source>
</evidence>